<organism evidence="2 3">
    <name type="scientific">Haematococcus lacustris</name>
    <name type="common">Green alga</name>
    <name type="synonym">Haematococcus pluvialis</name>
    <dbReference type="NCBI Taxonomy" id="44745"/>
    <lineage>
        <taxon>Eukaryota</taxon>
        <taxon>Viridiplantae</taxon>
        <taxon>Chlorophyta</taxon>
        <taxon>core chlorophytes</taxon>
        <taxon>Chlorophyceae</taxon>
        <taxon>CS clade</taxon>
        <taxon>Chlamydomonadales</taxon>
        <taxon>Haematococcaceae</taxon>
        <taxon>Haematococcus</taxon>
    </lineage>
</organism>
<reference evidence="2 3" key="1">
    <citation type="submission" date="2020-02" db="EMBL/GenBank/DDBJ databases">
        <title>Draft genome sequence of Haematococcus lacustris strain NIES-144.</title>
        <authorList>
            <person name="Morimoto D."/>
            <person name="Nakagawa S."/>
            <person name="Yoshida T."/>
            <person name="Sawayama S."/>
        </authorList>
    </citation>
    <scope>NUCLEOTIDE SEQUENCE [LARGE SCALE GENOMIC DNA]</scope>
    <source>
        <strain evidence="2 3">NIES-144</strain>
    </source>
</reference>
<feature type="region of interest" description="Disordered" evidence="1">
    <location>
        <begin position="297"/>
        <end position="334"/>
    </location>
</feature>
<proteinExistence type="predicted"/>
<evidence type="ECO:0000313" key="2">
    <source>
        <dbReference type="EMBL" id="GFH31352.1"/>
    </source>
</evidence>
<dbReference type="AlphaFoldDB" id="A0A6A0AFD2"/>
<evidence type="ECO:0000313" key="3">
    <source>
        <dbReference type="Proteomes" id="UP000485058"/>
    </source>
</evidence>
<evidence type="ECO:0000256" key="1">
    <source>
        <dbReference type="SAM" id="MobiDB-lite"/>
    </source>
</evidence>
<name>A0A6A0AFD2_HAELA</name>
<protein>
    <submittedName>
        <fullName evidence="2">Uncharacterized protein</fullName>
    </submittedName>
</protein>
<accession>A0A6A0AFD2</accession>
<comment type="caution">
    <text evidence="2">The sequence shown here is derived from an EMBL/GenBank/DDBJ whole genome shotgun (WGS) entry which is preliminary data.</text>
</comment>
<gene>
    <name evidence="2" type="ORF">HaLaN_30377</name>
</gene>
<dbReference type="Proteomes" id="UP000485058">
    <property type="component" value="Unassembled WGS sequence"/>
</dbReference>
<sequence>MNSCASSPLQPSRALAALAYSLTKRSALLLHGDCQLHGVCVDGVGVTPQVDVTQLLQLGQELLVAGVLKDWHEHEVATLLWAHKPPLQLIVDGLEVGVGQDLAEVLELPQQDWVLAVKGGLGRLQGWRFRGAAVPRGGVAHQACQENPQHKKRRNDAELGVHLSPQLEHSALRDLDDLRTSTITTLTGQDGDTNNAGTQTMRGHKQCGGGNGPDVGLCSSHLDAPVVAYLELSETLRRNQQERRVITRRGTEGSRRLKCFKGLASGHGSQQRGAAAMVPGYPLRPSSCASVKVPRTYTGPMEGEGRGGGMGESAAISQEGRAKEAPGELLHSTP</sequence>
<keyword evidence="3" id="KW-1185">Reference proteome</keyword>
<dbReference type="EMBL" id="BLLF01005555">
    <property type="protein sequence ID" value="GFH31352.1"/>
    <property type="molecule type" value="Genomic_DNA"/>
</dbReference>